<sequence length="237" mass="25852">MSASPILITGGAQRVGRHCAERLAEDGHPVIISYRRERAELEALRERGIVALEADFSTEAGILDFIARLKIETSSLRAIVHNASDWAPDSAGAQAGATFERLFRIHMQAPYLVNLHCRELLDACGEPQRDIVHISDYVVQKGSRKHAAYAATKAGLESLTLSFAAMYAPSIQVNGIAPALIMLNEGDDEAYIEKVRAKSAMGTVPGPGVIYQSLRYLLDNRYVTGITLPVDGGRHLR</sequence>
<dbReference type="PATRIC" id="fig|507626.3.peg.2954"/>
<keyword evidence="2" id="KW-0554">One-carbon metabolism</keyword>
<evidence type="ECO:0000313" key="13">
    <source>
        <dbReference type="Proteomes" id="UP000063387"/>
    </source>
</evidence>
<dbReference type="PANTHER" id="PTHR43639:SF6">
    <property type="entry name" value="DIHYDROMONAPTERIN REDUCTASE"/>
    <property type="match status" value="1"/>
</dbReference>
<evidence type="ECO:0000256" key="5">
    <source>
        <dbReference type="ARBA" id="ARBA00037508"/>
    </source>
</evidence>
<dbReference type="NCBIfam" id="NF005066">
    <property type="entry name" value="PRK06483.1"/>
    <property type="match status" value="1"/>
</dbReference>
<dbReference type="Proteomes" id="UP000063387">
    <property type="component" value="Chromosome"/>
</dbReference>
<dbReference type="InterPro" id="IPR020904">
    <property type="entry name" value="Sc_DH/Rdtase_CS"/>
</dbReference>
<dbReference type="EMBL" id="CP014226">
    <property type="protein sequence ID" value="AMD02007.1"/>
    <property type="molecule type" value="Genomic_DNA"/>
</dbReference>
<dbReference type="GO" id="GO:0004146">
    <property type="term" value="F:dihydrofolate reductase activity"/>
    <property type="evidence" value="ECO:0007669"/>
    <property type="project" value="UniProtKB-EC"/>
</dbReference>
<dbReference type="OrthoDB" id="9793499at2"/>
<dbReference type="PANTHER" id="PTHR43639">
    <property type="entry name" value="OXIDOREDUCTASE, SHORT-CHAIN DEHYDROGENASE/REDUCTASE FAMILY (AFU_ORTHOLOGUE AFUA_5G02870)"/>
    <property type="match status" value="1"/>
</dbReference>
<evidence type="ECO:0000313" key="12">
    <source>
        <dbReference type="EMBL" id="AMD02007.1"/>
    </source>
</evidence>
<evidence type="ECO:0000256" key="6">
    <source>
        <dbReference type="ARBA" id="ARBA00038212"/>
    </source>
</evidence>
<evidence type="ECO:0000256" key="4">
    <source>
        <dbReference type="ARBA" id="ARBA00023002"/>
    </source>
</evidence>
<evidence type="ECO:0000256" key="7">
    <source>
        <dbReference type="ARBA" id="ARBA00039145"/>
    </source>
</evidence>
<protein>
    <recommendedName>
        <fullName evidence="8">Dihydromonapterin reductase</fullName>
        <ecNumber evidence="1">1.5.1.3</ecNumber>
        <ecNumber evidence="7">1.5.1.50</ecNumber>
    </recommendedName>
    <alternativeName>
        <fullName evidence="9">Dihydrofolate reductase</fullName>
    </alternativeName>
</protein>
<dbReference type="AlphaFoldDB" id="A0A125R0H6"/>
<dbReference type="EC" id="1.5.1.50" evidence="7"/>
<keyword evidence="3" id="KW-0521">NADP</keyword>
<evidence type="ECO:0000256" key="10">
    <source>
        <dbReference type="ARBA" id="ARBA00048873"/>
    </source>
</evidence>
<evidence type="ECO:0000256" key="2">
    <source>
        <dbReference type="ARBA" id="ARBA00022563"/>
    </source>
</evidence>
<evidence type="ECO:0000256" key="8">
    <source>
        <dbReference type="ARBA" id="ARBA00039631"/>
    </source>
</evidence>
<dbReference type="RefSeq" id="WP_066450938.1">
    <property type="nucleotide sequence ID" value="NZ_CP014226.1"/>
</dbReference>
<dbReference type="SUPFAM" id="SSF51735">
    <property type="entry name" value="NAD(P)-binding Rossmann-fold domains"/>
    <property type="match status" value="1"/>
</dbReference>
<evidence type="ECO:0000256" key="11">
    <source>
        <dbReference type="ARBA" id="ARBA00049376"/>
    </source>
</evidence>
<comment type="similarity">
    <text evidence="6">Belongs to the short-chain dehydrogenases/reductases (SDR) family. FolM subfamily.</text>
</comment>
<dbReference type="PRINTS" id="PR00081">
    <property type="entry name" value="GDHRDH"/>
</dbReference>
<dbReference type="PROSITE" id="PS00061">
    <property type="entry name" value="ADH_SHORT"/>
    <property type="match status" value="1"/>
</dbReference>
<dbReference type="InterPro" id="IPR036291">
    <property type="entry name" value="NAD(P)-bd_dom_sf"/>
</dbReference>
<gene>
    <name evidence="12" type="primary">folM</name>
    <name evidence="12" type="ORF">LOKO_02959</name>
</gene>
<evidence type="ECO:0000256" key="3">
    <source>
        <dbReference type="ARBA" id="ARBA00022857"/>
    </source>
</evidence>
<dbReference type="Gene3D" id="3.40.50.720">
    <property type="entry name" value="NAD(P)-binding Rossmann-like Domain"/>
    <property type="match status" value="1"/>
</dbReference>
<dbReference type="STRING" id="507626.LOKO_02959"/>
<dbReference type="Pfam" id="PF13561">
    <property type="entry name" value="adh_short_C2"/>
    <property type="match status" value="1"/>
</dbReference>
<name>A0A125R0H6_9GAMM</name>
<dbReference type="EC" id="1.5.1.3" evidence="1"/>
<evidence type="ECO:0000256" key="9">
    <source>
        <dbReference type="ARBA" id="ARBA00042299"/>
    </source>
</evidence>
<reference evidence="12 13" key="1">
    <citation type="journal article" date="2016" name="Genome Announc.">
        <title>Draft Genome Sequence of 'Halomonas chromatireducens' Strain AGD 8-3, a Haloalkaliphilic Chromate- and Selenite-Reducing Gammaproteobacterium.</title>
        <authorList>
            <person name="Sharko F.S."/>
            <person name="Shapovalova A.A."/>
            <person name="Tsygankova S.V."/>
            <person name="Komova A.V."/>
            <person name="Boulygina E.S."/>
            <person name="Teslyuk A.B."/>
            <person name="Gotovtsev P.M."/>
            <person name="Namsaraev Z.B."/>
            <person name="Khijniak T.V."/>
            <person name="Nedoluzhko A.V."/>
            <person name="Vasilov R.G."/>
        </authorList>
    </citation>
    <scope>NUCLEOTIDE SEQUENCE [LARGE SCALE GENOMIC DNA]</scope>
    <source>
        <strain evidence="12 13">AGD 8-3</strain>
    </source>
</reference>
<evidence type="ECO:0000256" key="1">
    <source>
        <dbReference type="ARBA" id="ARBA00012856"/>
    </source>
</evidence>
<dbReference type="GO" id="GO:0006730">
    <property type="term" value="P:one-carbon metabolic process"/>
    <property type="evidence" value="ECO:0007669"/>
    <property type="project" value="UniProtKB-KW"/>
</dbReference>
<keyword evidence="4 12" id="KW-0560">Oxidoreductase</keyword>
<accession>A0A125R0H6</accession>
<keyword evidence="13" id="KW-1185">Reference proteome</keyword>
<comment type="function">
    <text evidence="5">Catalyzes the reduction of dihydromonapterin to tetrahydromonapterin. Also has lower activity with dihydrofolate.</text>
</comment>
<comment type="catalytic activity">
    <reaction evidence="11">
        <text>7,8-dihydromonapterin + NADPH + H(+) = 5,6,7,8-tetrahydromonapterin + NADP(+)</text>
        <dbReference type="Rhea" id="RHEA:34847"/>
        <dbReference type="ChEBI" id="CHEBI:15378"/>
        <dbReference type="ChEBI" id="CHEBI:57783"/>
        <dbReference type="ChEBI" id="CHEBI:58349"/>
        <dbReference type="ChEBI" id="CHEBI:71175"/>
        <dbReference type="ChEBI" id="CHEBI:71177"/>
        <dbReference type="EC" id="1.5.1.50"/>
    </reaction>
</comment>
<organism evidence="12 13">
    <name type="scientific">Halomonas chromatireducens</name>
    <dbReference type="NCBI Taxonomy" id="507626"/>
    <lineage>
        <taxon>Bacteria</taxon>
        <taxon>Pseudomonadati</taxon>
        <taxon>Pseudomonadota</taxon>
        <taxon>Gammaproteobacteria</taxon>
        <taxon>Oceanospirillales</taxon>
        <taxon>Halomonadaceae</taxon>
        <taxon>Halomonas</taxon>
    </lineage>
</organism>
<reference evidence="12 13" key="2">
    <citation type="submission" date="2016-02" db="EMBL/GenBank/DDBJ databases">
        <authorList>
            <person name="Wen L."/>
            <person name="He K."/>
            <person name="Yang H."/>
        </authorList>
    </citation>
    <scope>NUCLEOTIDE SEQUENCE [LARGE SCALE GENOMIC DNA]</scope>
    <source>
        <strain evidence="12 13">AGD 8-3</strain>
    </source>
</reference>
<comment type="catalytic activity">
    <reaction evidence="10">
        <text>(6S)-5,6,7,8-tetrahydrofolate + NADP(+) = 7,8-dihydrofolate + NADPH + H(+)</text>
        <dbReference type="Rhea" id="RHEA:15009"/>
        <dbReference type="ChEBI" id="CHEBI:15378"/>
        <dbReference type="ChEBI" id="CHEBI:57451"/>
        <dbReference type="ChEBI" id="CHEBI:57453"/>
        <dbReference type="ChEBI" id="CHEBI:57783"/>
        <dbReference type="ChEBI" id="CHEBI:58349"/>
        <dbReference type="EC" id="1.5.1.3"/>
    </reaction>
</comment>
<dbReference type="InterPro" id="IPR002347">
    <property type="entry name" value="SDR_fam"/>
</dbReference>
<proteinExistence type="inferred from homology"/>
<dbReference type="KEGG" id="hco:LOKO_02959"/>